<accession>A0A8S5LJ58</accession>
<sequence length="76" mass="8890">MCISGILRRFFVSVTILYTTFNGTSIEIAKKYAPERRKSGLAGRFRDRMERCYCKMNENALFFVENGLKLIILMQK</sequence>
<reference evidence="1" key="1">
    <citation type="journal article" date="2021" name="Proc. Natl. Acad. Sci. U.S.A.">
        <title>A Catalog of Tens of Thousands of Viruses from Human Metagenomes Reveals Hidden Associations with Chronic Diseases.</title>
        <authorList>
            <person name="Tisza M.J."/>
            <person name="Buck C.B."/>
        </authorList>
    </citation>
    <scope>NUCLEOTIDE SEQUENCE</scope>
    <source>
        <strain evidence="1">Ct3o911</strain>
    </source>
</reference>
<protein>
    <submittedName>
        <fullName evidence="1">Uncharacterized protein</fullName>
    </submittedName>
</protein>
<evidence type="ECO:0000313" key="1">
    <source>
        <dbReference type="EMBL" id="DAD70157.1"/>
    </source>
</evidence>
<dbReference type="EMBL" id="BK015861">
    <property type="protein sequence ID" value="DAD70157.1"/>
    <property type="molecule type" value="Genomic_DNA"/>
</dbReference>
<name>A0A8S5LJ58_9CAUD</name>
<proteinExistence type="predicted"/>
<organism evidence="1">
    <name type="scientific">Siphoviridae sp. ct3o911</name>
    <dbReference type="NCBI Taxonomy" id="2827560"/>
    <lineage>
        <taxon>Viruses</taxon>
        <taxon>Duplodnaviria</taxon>
        <taxon>Heunggongvirae</taxon>
        <taxon>Uroviricota</taxon>
        <taxon>Caudoviricetes</taxon>
    </lineage>
</organism>